<organism evidence="2 3">
    <name type="scientific">Paracoccus denitrificans</name>
    <dbReference type="NCBI Taxonomy" id="266"/>
    <lineage>
        <taxon>Bacteria</taxon>
        <taxon>Pseudomonadati</taxon>
        <taxon>Pseudomonadota</taxon>
        <taxon>Alphaproteobacteria</taxon>
        <taxon>Rhodobacterales</taxon>
        <taxon>Paracoccaceae</taxon>
        <taxon>Paracoccus</taxon>
    </lineage>
</organism>
<accession>A0A533I5W8</accession>
<reference evidence="2 3" key="1">
    <citation type="journal article" date="2017" name="Nat. Commun.">
        <title>In situ click chemistry generation of cyclooxygenase-2 inhibitors.</title>
        <authorList>
            <person name="Bhardwaj A."/>
            <person name="Kaur J."/>
            <person name="Wuest M."/>
            <person name="Wuest F."/>
        </authorList>
    </citation>
    <scope>NUCLEOTIDE SEQUENCE [LARGE SCALE GENOMIC DNA]</scope>
    <source>
        <strain evidence="2">S2_012_000_R3_94</strain>
    </source>
</reference>
<evidence type="ECO:0000313" key="3">
    <source>
        <dbReference type="Proteomes" id="UP000315344"/>
    </source>
</evidence>
<proteinExistence type="predicted"/>
<keyword evidence="1" id="KW-1133">Transmembrane helix</keyword>
<keyword evidence="1" id="KW-0472">Membrane</keyword>
<name>A0A533I5W8_PARDE</name>
<dbReference type="AlphaFoldDB" id="A0A533I5W8"/>
<feature type="transmembrane region" description="Helical" evidence="1">
    <location>
        <begin position="6"/>
        <end position="25"/>
    </location>
</feature>
<keyword evidence="1" id="KW-0812">Transmembrane</keyword>
<dbReference type="EMBL" id="VAFL01000015">
    <property type="protein sequence ID" value="TKW65202.1"/>
    <property type="molecule type" value="Genomic_DNA"/>
</dbReference>
<dbReference type="Proteomes" id="UP000315344">
    <property type="component" value="Unassembled WGS sequence"/>
</dbReference>
<gene>
    <name evidence="2" type="ORF">DI616_15860</name>
</gene>
<comment type="caution">
    <text evidence="2">The sequence shown here is derived from an EMBL/GenBank/DDBJ whole genome shotgun (WGS) entry which is preliminary data.</text>
</comment>
<sequence length="95" mass="11055">MSTFIAWAPLVIICGALIYGCWVYVSYLKHLENTRLHLVIDWKDGKTTRVEVQDYLEAQEMIGRVTWSWVKEAVVTKGNYIVGELDKDGVFQWMK</sequence>
<evidence type="ECO:0000256" key="1">
    <source>
        <dbReference type="SAM" id="Phobius"/>
    </source>
</evidence>
<protein>
    <submittedName>
        <fullName evidence="2">Uncharacterized protein</fullName>
    </submittedName>
</protein>
<evidence type="ECO:0000313" key="2">
    <source>
        <dbReference type="EMBL" id="TKW65202.1"/>
    </source>
</evidence>